<evidence type="ECO:0000259" key="1">
    <source>
        <dbReference type="Pfam" id="PF05050"/>
    </source>
</evidence>
<dbReference type="PANTHER" id="PTHR34203">
    <property type="entry name" value="METHYLTRANSFERASE, FKBM FAMILY PROTEIN"/>
    <property type="match status" value="1"/>
</dbReference>
<dbReference type="GO" id="GO:0032259">
    <property type="term" value="P:methylation"/>
    <property type="evidence" value="ECO:0007669"/>
    <property type="project" value="UniProtKB-KW"/>
</dbReference>
<dbReference type="Pfam" id="PF05050">
    <property type="entry name" value="Methyltransf_21"/>
    <property type="match status" value="1"/>
</dbReference>
<keyword evidence="2" id="KW-0489">Methyltransferase</keyword>
<gene>
    <name evidence="2" type="ORF">KTE52_24700</name>
</gene>
<keyword evidence="2" id="KW-0808">Transferase</keyword>
<dbReference type="InterPro" id="IPR052514">
    <property type="entry name" value="SAM-dependent_MTase"/>
</dbReference>
<dbReference type="NCBIfam" id="TIGR01444">
    <property type="entry name" value="fkbM_fam"/>
    <property type="match status" value="1"/>
</dbReference>
<dbReference type="EMBL" id="JAHPMX010000017">
    <property type="protein sequence ID" value="MBU9359544.1"/>
    <property type="molecule type" value="Genomic_DNA"/>
</dbReference>
<reference evidence="2" key="1">
    <citation type="submission" date="2021-06" db="EMBL/GenBank/DDBJ databases">
        <title>A collection of bacterial strains from the Burkholderia cepacia Research Laboratory and Repository.</title>
        <authorList>
            <person name="Lipuma J."/>
            <person name="Spilker T."/>
        </authorList>
    </citation>
    <scope>NUCLEOTIDE SEQUENCE</scope>
    <source>
        <strain evidence="2">AU37435</strain>
    </source>
</reference>
<dbReference type="InterPro" id="IPR006342">
    <property type="entry name" value="FkbM_mtfrase"/>
</dbReference>
<name>A0AAP2HN69_9BURK</name>
<feature type="domain" description="Methyltransferase FkbM" evidence="1">
    <location>
        <begin position="44"/>
        <end position="206"/>
    </location>
</feature>
<protein>
    <submittedName>
        <fullName evidence="2">FkbM family methyltransferase</fullName>
    </submittedName>
</protein>
<dbReference type="RefSeq" id="WP_217084773.1">
    <property type="nucleotide sequence ID" value="NZ_JAHPMX010000017.1"/>
</dbReference>
<dbReference type="Proteomes" id="UP001196915">
    <property type="component" value="Unassembled WGS sequence"/>
</dbReference>
<comment type="caution">
    <text evidence="2">The sequence shown here is derived from an EMBL/GenBank/DDBJ whole genome shotgun (WGS) entry which is preliminary data.</text>
</comment>
<dbReference type="PANTHER" id="PTHR34203:SF15">
    <property type="entry name" value="SLL1173 PROTEIN"/>
    <property type="match status" value="1"/>
</dbReference>
<evidence type="ECO:0000313" key="3">
    <source>
        <dbReference type="Proteomes" id="UP001196915"/>
    </source>
</evidence>
<sequence>MNELAIRLAQVRDLRDQGLIKLDFENMLQTHYRRWIQPGDTVVDIGAHKGRHLQHFMNCVGSRGRVIAFEPLPIQHSLLRKKYRGNSVSIHRIALSDEIGQTEFTYARGTPEESGLKPRIYNFPRRANPTKIKVNVDRLDNFTSNLSTLSFVKIDTEGGEIGCLRGATETLTRLRPIVSVEYGYPSYSGYGYTRDTLFDLASEKGYVLYDVFLNSLAERADWHIACDSIYWDFFMIPAERQEEFISKIRGISSSR</sequence>
<organism evidence="2 3">
    <name type="scientific">Burkholderia multivorans</name>
    <dbReference type="NCBI Taxonomy" id="87883"/>
    <lineage>
        <taxon>Bacteria</taxon>
        <taxon>Pseudomonadati</taxon>
        <taxon>Pseudomonadota</taxon>
        <taxon>Betaproteobacteria</taxon>
        <taxon>Burkholderiales</taxon>
        <taxon>Burkholderiaceae</taxon>
        <taxon>Burkholderia</taxon>
        <taxon>Burkholderia cepacia complex</taxon>
    </lineage>
</organism>
<accession>A0AAP2HN69</accession>
<dbReference type="AlphaFoldDB" id="A0AAP2HN69"/>
<evidence type="ECO:0000313" key="2">
    <source>
        <dbReference type="EMBL" id="MBU9359544.1"/>
    </source>
</evidence>
<dbReference type="GO" id="GO:0008168">
    <property type="term" value="F:methyltransferase activity"/>
    <property type="evidence" value="ECO:0007669"/>
    <property type="project" value="UniProtKB-KW"/>
</dbReference>
<proteinExistence type="predicted"/>